<dbReference type="STRING" id="394264.SAMN04488040_3181"/>
<feature type="region of interest" description="Disordered" evidence="1">
    <location>
        <begin position="228"/>
        <end position="249"/>
    </location>
</feature>
<organism evidence="3 4">
    <name type="scientific">Sulfitobacter marinus</name>
    <dbReference type="NCBI Taxonomy" id="394264"/>
    <lineage>
        <taxon>Bacteria</taxon>
        <taxon>Pseudomonadati</taxon>
        <taxon>Pseudomonadota</taxon>
        <taxon>Alphaproteobacteria</taxon>
        <taxon>Rhodobacterales</taxon>
        <taxon>Roseobacteraceae</taxon>
        <taxon>Sulfitobacter</taxon>
    </lineage>
</organism>
<keyword evidence="4" id="KW-1185">Reference proteome</keyword>
<feature type="compositionally biased region" description="Basic and acidic residues" evidence="1">
    <location>
        <begin position="235"/>
        <end position="249"/>
    </location>
</feature>
<evidence type="ECO:0000313" key="4">
    <source>
        <dbReference type="Proteomes" id="UP000199239"/>
    </source>
</evidence>
<dbReference type="Pfam" id="PF05171">
    <property type="entry name" value="HemS"/>
    <property type="match status" value="2"/>
</dbReference>
<dbReference type="InterPro" id="IPR053733">
    <property type="entry name" value="Heme_Transport_Util_sf"/>
</dbReference>
<sequence>MLAMGWQRRLVIIASMINALLRLLKRLTKSVNNKDQCFTLTLPARALVHDASLPTDHKFQPIGCIMTNTAAVTPAYIREFRAEHAKLRERDVADKLNISEAQLIAASCGEGVTRIDAHPDKVMGAAQTLGEVMALTRNPSCVNEKVGVYDNYRSGPHASMILNDDIDLRIFPSHWCHAFMVEKEIETGVRRSLQVFDAAGDAVHKIFLRDGSDLNAWAQAKEDLKLDDQSQTVEVSERKPDETPKADESKVDILRKEWARMTDTHQFMRLTSKLKMNRLGAYRIAGAPFVRALEPGAVDQMLQQVAASDLEIMVFTGNRGCIQIHSGPIETLKAMGPWQNVLDPRFNLHLRLDHIAEVWAVEKPTQRGPAVSVEAFNKDGGLIFQVFGVGKEGRDSRPAWGKLVEGLEGLKSEVPA</sequence>
<dbReference type="CDD" id="cd16830">
    <property type="entry name" value="HemS-like_N"/>
    <property type="match status" value="1"/>
</dbReference>
<accession>A0A1I6VB94</accession>
<dbReference type="Proteomes" id="UP000199239">
    <property type="component" value="Unassembled WGS sequence"/>
</dbReference>
<evidence type="ECO:0000313" key="3">
    <source>
        <dbReference type="EMBL" id="SFT10949.1"/>
    </source>
</evidence>
<gene>
    <name evidence="3" type="ORF">SAMN04488040_3181</name>
</gene>
<dbReference type="CDD" id="cd16831">
    <property type="entry name" value="HemS-like_C"/>
    <property type="match status" value="1"/>
</dbReference>
<evidence type="ECO:0000259" key="2">
    <source>
        <dbReference type="Pfam" id="PF05171"/>
    </source>
</evidence>
<dbReference type="InterPro" id="IPR007845">
    <property type="entry name" value="HemS/ChuX_dom"/>
</dbReference>
<dbReference type="EMBL" id="FPAJ01000006">
    <property type="protein sequence ID" value="SFT10949.1"/>
    <property type="molecule type" value="Genomic_DNA"/>
</dbReference>
<protein>
    <submittedName>
        <fullName evidence="3">Putative hemin transport protein</fullName>
    </submittedName>
</protein>
<feature type="domain" description="Haemin-degrading HemS/ChuX" evidence="2">
    <location>
        <begin position="275"/>
        <end position="407"/>
    </location>
</feature>
<evidence type="ECO:0000256" key="1">
    <source>
        <dbReference type="SAM" id="MobiDB-lite"/>
    </source>
</evidence>
<reference evidence="4" key="1">
    <citation type="submission" date="2016-10" db="EMBL/GenBank/DDBJ databases">
        <authorList>
            <person name="Varghese N."/>
            <person name="Submissions S."/>
        </authorList>
    </citation>
    <scope>NUCLEOTIDE SEQUENCE [LARGE SCALE GENOMIC DNA]</scope>
    <source>
        <strain evidence="4">DSM 23422</strain>
    </source>
</reference>
<dbReference type="GO" id="GO:0006826">
    <property type="term" value="P:iron ion transport"/>
    <property type="evidence" value="ECO:0007669"/>
    <property type="project" value="InterPro"/>
</dbReference>
<feature type="domain" description="Haemin-degrading HemS/ChuX" evidence="2">
    <location>
        <begin position="97"/>
        <end position="224"/>
    </location>
</feature>
<dbReference type="SUPFAM" id="SSF144064">
    <property type="entry name" value="Heme iron utilization protein-like"/>
    <property type="match status" value="1"/>
</dbReference>
<name>A0A1I6VB94_9RHOB</name>
<dbReference type="AlphaFoldDB" id="A0A1I6VB94"/>
<dbReference type="Gene3D" id="3.40.1570.10">
    <property type="entry name" value="HemS/ChuS/ChuX like domains"/>
    <property type="match status" value="2"/>
</dbReference>
<proteinExistence type="predicted"/>